<dbReference type="Proteomes" id="UP001500220">
    <property type="component" value="Unassembled WGS sequence"/>
</dbReference>
<feature type="domain" description="MmyB-like transcription regulator ligand binding" evidence="2">
    <location>
        <begin position="27"/>
        <end position="181"/>
    </location>
</feature>
<dbReference type="PANTHER" id="PTHR35010">
    <property type="entry name" value="BLL4672 PROTEIN-RELATED"/>
    <property type="match status" value="1"/>
</dbReference>
<dbReference type="PANTHER" id="PTHR35010:SF2">
    <property type="entry name" value="BLL4672 PROTEIN"/>
    <property type="match status" value="1"/>
</dbReference>
<evidence type="ECO:0000256" key="1">
    <source>
        <dbReference type="SAM" id="MobiDB-lite"/>
    </source>
</evidence>
<dbReference type="AlphaFoldDB" id="A0A917K8M8"/>
<proteinExistence type="predicted"/>
<name>A0A917K8M8_9PSEU</name>
<evidence type="ECO:0000313" key="6">
    <source>
        <dbReference type="Proteomes" id="UP001500220"/>
    </source>
</evidence>
<comment type="caution">
    <text evidence="4">The sequence shown here is derived from an EMBL/GenBank/DDBJ whole genome shotgun (WGS) entry which is preliminary data.</text>
</comment>
<dbReference type="EMBL" id="BAAAHC010000020">
    <property type="protein sequence ID" value="GAA0536967.1"/>
    <property type="molecule type" value="Genomic_DNA"/>
</dbReference>
<evidence type="ECO:0000313" key="5">
    <source>
        <dbReference type="Proteomes" id="UP000597989"/>
    </source>
</evidence>
<accession>A0A917K8M8</accession>
<dbReference type="InterPro" id="IPR041413">
    <property type="entry name" value="MLTR_LBD"/>
</dbReference>
<evidence type="ECO:0000313" key="3">
    <source>
        <dbReference type="EMBL" id="GAA0536967.1"/>
    </source>
</evidence>
<protein>
    <recommendedName>
        <fullName evidence="2">MmyB-like transcription regulator ligand binding domain-containing protein</fullName>
    </recommendedName>
</protein>
<evidence type="ECO:0000313" key="4">
    <source>
        <dbReference type="EMBL" id="GGJ01718.1"/>
    </source>
</evidence>
<dbReference type="RefSeq" id="WP_188990666.1">
    <property type="nucleotide sequence ID" value="NZ_BAAAHC010000020.1"/>
</dbReference>
<organism evidence="4 5">
    <name type="scientific">Saccharopolyspora thermophila</name>
    <dbReference type="NCBI Taxonomy" id="89367"/>
    <lineage>
        <taxon>Bacteria</taxon>
        <taxon>Bacillati</taxon>
        <taxon>Actinomycetota</taxon>
        <taxon>Actinomycetes</taxon>
        <taxon>Pseudonocardiales</taxon>
        <taxon>Pseudonocardiaceae</taxon>
        <taxon>Saccharopolyspora</taxon>
    </lineage>
</organism>
<reference evidence="4 5" key="2">
    <citation type="journal article" date="2014" name="Int. J. Syst. Evol. Microbiol.">
        <title>Complete genome sequence of Corynebacterium casei LMG S-19264T (=DSM 44701T), isolated from a smear-ripened cheese.</title>
        <authorList>
            <consortium name="US DOE Joint Genome Institute (JGI-PGF)"/>
            <person name="Walter F."/>
            <person name="Albersmeier A."/>
            <person name="Kalinowski J."/>
            <person name="Ruckert C."/>
        </authorList>
    </citation>
    <scope>NUCLEOTIDE SEQUENCE [LARGE SCALE GENOMIC DNA]</scope>
    <source>
        <strain evidence="4 5">CGMCC 4.7206</strain>
    </source>
</reference>
<dbReference type="Proteomes" id="UP000597989">
    <property type="component" value="Unassembled WGS sequence"/>
</dbReference>
<feature type="region of interest" description="Disordered" evidence="1">
    <location>
        <begin position="1"/>
        <end position="30"/>
    </location>
</feature>
<keyword evidence="6" id="KW-1185">Reference proteome</keyword>
<sequence length="205" mass="22875">MRRCPENPTATPIPGPVPRPGAQNRSEGTPAFVENRRLDVLAVNRLGHAMYAPMFEDSGRPANFARFTFFNPRSTRFYRDWDWVANTTVAILRTSAGRDPYDKDLSDLIGELSTRSEEFRTRWARHNVRLHQTGLKHFHHPVVGDLALTFDALELAAAPGLRLIAYTAEPGSASEDALNLLASWAATLDQGDQDEATTDTDARTR</sequence>
<evidence type="ECO:0000259" key="2">
    <source>
        <dbReference type="Pfam" id="PF17765"/>
    </source>
</evidence>
<gene>
    <name evidence="3" type="ORF">GCM10009545_44620</name>
    <name evidence="4" type="ORF">GCM10011581_43610</name>
</gene>
<dbReference type="EMBL" id="BMMT01000019">
    <property type="protein sequence ID" value="GGJ01718.1"/>
    <property type="molecule type" value="Genomic_DNA"/>
</dbReference>
<dbReference type="Gene3D" id="3.30.450.180">
    <property type="match status" value="1"/>
</dbReference>
<reference evidence="3" key="5">
    <citation type="submission" date="2023-12" db="EMBL/GenBank/DDBJ databases">
        <authorList>
            <person name="Sun Q."/>
            <person name="Inoue M."/>
        </authorList>
    </citation>
    <scope>NUCLEOTIDE SEQUENCE</scope>
    <source>
        <strain evidence="3">JCM 10664</strain>
    </source>
</reference>
<reference evidence="3" key="1">
    <citation type="journal article" date="2014" name="Int. J. Syst. Evol. Microbiol.">
        <title>Complete genome of a new Firmicutes species belonging to the dominant human colonic microbiota ('Ruminococcus bicirculans') reveals two chromosomes and a selective capacity to utilize plant glucans.</title>
        <authorList>
            <consortium name="NISC Comparative Sequencing Program"/>
            <person name="Wegmann U."/>
            <person name="Louis P."/>
            <person name="Goesmann A."/>
            <person name="Henrissat B."/>
            <person name="Duncan S.H."/>
            <person name="Flint H.J."/>
        </authorList>
    </citation>
    <scope>NUCLEOTIDE SEQUENCE</scope>
    <source>
        <strain evidence="3">JCM 10664</strain>
    </source>
</reference>
<reference evidence="4" key="4">
    <citation type="submission" date="2020-09" db="EMBL/GenBank/DDBJ databases">
        <authorList>
            <person name="Sun Q."/>
            <person name="Zhou Y."/>
        </authorList>
    </citation>
    <scope>NUCLEOTIDE SEQUENCE</scope>
    <source>
        <strain evidence="4">CGMCC 4.7206</strain>
    </source>
</reference>
<dbReference type="Pfam" id="PF17765">
    <property type="entry name" value="MLTR_LBD"/>
    <property type="match status" value="1"/>
</dbReference>
<reference evidence="6" key="3">
    <citation type="journal article" date="2019" name="Int. J. Syst. Evol. Microbiol.">
        <title>The Global Catalogue of Microorganisms (GCM) 10K type strain sequencing project: providing services to taxonomists for standard genome sequencing and annotation.</title>
        <authorList>
            <consortium name="The Broad Institute Genomics Platform"/>
            <consortium name="The Broad Institute Genome Sequencing Center for Infectious Disease"/>
            <person name="Wu L."/>
            <person name="Ma J."/>
        </authorList>
    </citation>
    <scope>NUCLEOTIDE SEQUENCE [LARGE SCALE GENOMIC DNA]</scope>
    <source>
        <strain evidence="6">JCM 10664</strain>
    </source>
</reference>